<comment type="pathway">
    <text evidence="3">Protein modification; protein ubiquitination.</text>
</comment>
<dbReference type="GO" id="GO:0012505">
    <property type="term" value="C:endomembrane system"/>
    <property type="evidence" value="ECO:0007669"/>
    <property type="project" value="UniProtKB-SubCell"/>
</dbReference>
<feature type="domain" description="DUF2921" evidence="13">
    <location>
        <begin position="285"/>
        <end position="469"/>
    </location>
</feature>
<gene>
    <name evidence="14" type="ORF">POM88_044606</name>
</gene>
<evidence type="ECO:0000256" key="11">
    <source>
        <dbReference type="SAM" id="SignalP"/>
    </source>
</evidence>
<feature type="transmembrane region" description="Helical" evidence="10">
    <location>
        <begin position="766"/>
        <end position="785"/>
    </location>
</feature>
<evidence type="ECO:0000256" key="8">
    <source>
        <dbReference type="ARBA" id="ARBA00022989"/>
    </source>
</evidence>
<feature type="signal peptide" evidence="11">
    <location>
        <begin position="1"/>
        <end position="23"/>
    </location>
</feature>
<evidence type="ECO:0000259" key="13">
    <source>
        <dbReference type="Pfam" id="PF25333"/>
    </source>
</evidence>
<comment type="subcellular location">
    <subcellularLocation>
        <location evidence="2">Endomembrane system</location>
        <topology evidence="2">Multi-pass membrane protein</topology>
    </subcellularLocation>
</comment>
<dbReference type="Pfam" id="PF25333">
    <property type="entry name" value="DUF2921_N"/>
    <property type="match status" value="3"/>
</dbReference>
<dbReference type="AlphaFoldDB" id="A0AAD8H5U0"/>
<evidence type="ECO:0000256" key="7">
    <source>
        <dbReference type="ARBA" id="ARBA00022786"/>
    </source>
</evidence>
<feature type="domain" description="SWEET-like" evidence="12">
    <location>
        <begin position="727"/>
        <end position="995"/>
    </location>
</feature>
<evidence type="ECO:0000256" key="6">
    <source>
        <dbReference type="ARBA" id="ARBA00022692"/>
    </source>
</evidence>
<keyword evidence="15" id="KW-1185">Reference proteome</keyword>
<feature type="chain" id="PRO_5042277673" description="RING-type E3 ubiquitin transferase" evidence="11">
    <location>
        <begin position="24"/>
        <end position="1000"/>
    </location>
</feature>
<evidence type="ECO:0000256" key="10">
    <source>
        <dbReference type="SAM" id="Phobius"/>
    </source>
</evidence>
<dbReference type="EMBL" id="JAUIZM010000010">
    <property type="protein sequence ID" value="KAK1360132.1"/>
    <property type="molecule type" value="Genomic_DNA"/>
</dbReference>
<evidence type="ECO:0000259" key="12">
    <source>
        <dbReference type="Pfam" id="PF11145"/>
    </source>
</evidence>
<feature type="transmembrane region" description="Helical" evidence="10">
    <location>
        <begin position="859"/>
        <end position="877"/>
    </location>
</feature>
<keyword evidence="11" id="KW-0732">Signal</keyword>
<dbReference type="Pfam" id="PF11145">
    <property type="entry name" value="DUF2921"/>
    <property type="match status" value="1"/>
</dbReference>
<evidence type="ECO:0000256" key="2">
    <source>
        <dbReference type="ARBA" id="ARBA00004127"/>
    </source>
</evidence>
<name>A0AAD8H5U0_9APIA</name>
<reference evidence="14" key="1">
    <citation type="submission" date="2023-02" db="EMBL/GenBank/DDBJ databases">
        <title>Genome of toxic invasive species Heracleum sosnowskyi carries increased number of genes despite the absence of recent whole-genome duplications.</title>
        <authorList>
            <person name="Schelkunov M."/>
            <person name="Shtratnikova V."/>
            <person name="Makarenko M."/>
            <person name="Klepikova A."/>
            <person name="Omelchenko D."/>
            <person name="Novikova G."/>
            <person name="Obukhova E."/>
            <person name="Bogdanov V."/>
            <person name="Penin A."/>
            <person name="Logacheva M."/>
        </authorList>
    </citation>
    <scope>NUCLEOTIDE SEQUENCE</scope>
    <source>
        <strain evidence="14">Hsosn_3</strain>
        <tissue evidence="14">Leaf</tissue>
    </source>
</reference>
<dbReference type="InterPro" id="IPR057425">
    <property type="entry name" value="DUF2921_N"/>
</dbReference>
<feature type="domain" description="DUF2921" evidence="13">
    <location>
        <begin position="571"/>
        <end position="714"/>
    </location>
</feature>
<keyword evidence="5" id="KW-0808">Transferase</keyword>
<dbReference type="PANTHER" id="PTHR33389:SF26">
    <property type="match status" value="1"/>
</dbReference>
<evidence type="ECO:0000256" key="5">
    <source>
        <dbReference type="ARBA" id="ARBA00022679"/>
    </source>
</evidence>
<evidence type="ECO:0000256" key="9">
    <source>
        <dbReference type="ARBA" id="ARBA00023136"/>
    </source>
</evidence>
<evidence type="ECO:0000256" key="1">
    <source>
        <dbReference type="ARBA" id="ARBA00000900"/>
    </source>
</evidence>
<keyword evidence="9 10" id="KW-0472">Membrane</keyword>
<reference evidence="14" key="2">
    <citation type="submission" date="2023-05" db="EMBL/GenBank/DDBJ databases">
        <authorList>
            <person name="Schelkunov M.I."/>
        </authorList>
    </citation>
    <scope>NUCLEOTIDE SEQUENCE</scope>
    <source>
        <strain evidence="14">Hsosn_3</strain>
        <tissue evidence="14">Leaf</tissue>
    </source>
</reference>
<evidence type="ECO:0000313" key="14">
    <source>
        <dbReference type="EMBL" id="KAK1360132.1"/>
    </source>
</evidence>
<dbReference type="PANTHER" id="PTHR33389">
    <property type="entry name" value="FAMILY PROTEIN, PUTATIVE (DUF2921)-RELATED"/>
    <property type="match status" value="1"/>
</dbReference>
<keyword evidence="7" id="KW-0833">Ubl conjugation pathway</keyword>
<proteinExistence type="predicted"/>
<protein>
    <recommendedName>
        <fullName evidence="4">RING-type E3 ubiquitin transferase</fullName>
        <ecNumber evidence="4">2.3.2.27</ecNumber>
    </recommendedName>
</protein>
<sequence length="1000" mass="114719">MTLVHTLVFISISVTVLFTVTSSFLHSDTYDDPDDPTSICKFTRSVELERECSPVLSSVVSRAELGNDKFYRIARDISFQNGDWTQEPNGSPLMPFDDTDMPNYNSSAFESLLKLASFYIMGIDFAHQTDTTVGLCGLLSIGITRNRTMSYSPQKWSPWFHKSPGYSDLTIVFEGLYVESQETGERLMCLLGTTLFPYSNIYANSYDYWEQHHSCKIDQSHNLENDQIMLVLSYPQNFSLTNRAIIGEMRSLHRKTDAMYFDNVYISSVMSRDTKYQFSSEELVASACKDSSCHDTLVDENIHISKGFQFCDVFQRFASSQAFDIVVVKSNCNGKYCNKLGPFVLERNLEETNQTFDDFKLIVANHRCVLGNNNSKKQNTAKVFAVFRAISSQANRHTSHSRSGLSGMTISAEGSWDSSTGQLCMIGCVGIEKGSDQCNCRICIYFPKTFSITQRKIFIGTISSMSNTDPYASLIFKKELRPKDLWNYYNEYTKSNLVYKYSKIELATKLLKRNKKLVYETFIKKFLILRYPFVKDQNNITSLSFLSSELGFSTRVLPQILYNGSPLEQVVRLEVLTLGSMFGFYWELHKVQTGEVMAADSNETSAFKEDGLHLNISAQLSLTGTRYSHVAELLVEGLYDPFEGKMHLIGCRSVPNSMKFGKENLTLENNMDCLIEVKVEYTSKTTRWLVNPTVKVSIISQRKQTNPLYFSPISLKTALITYNNFIEVTFRQNFEVFLRVVVLLSTVAFVLRQLYYVDQKVEAIHIISLVMLGIQMTGYTLPLVMNTEIFFKWKECQYHESRIIKSGKNLWLERLDCALKCLLLVAFILTLRLFQKVWDSRKEPRKSLSWKKIPSEKRNFLLSFLIHIFGFLAVYTSNKTNTESIRNSGTYGKVPEWANALEKYMAIVQDLFLLPQIMGNLQWKVQGKPLSKVYYIGFSVLRFVVRGYDYIRDPIFSSYFHKYDSITSSVFFTEFENCVIMVIVVALAIIVHVQQSHLKF</sequence>
<feature type="transmembrane region" description="Helical" evidence="10">
    <location>
        <begin position="736"/>
        <end position="754"/>
    </location>
</feature>
<feature type="domain" description="DUF2921" evidence="13">
    <location>
        <begin position="50"/>
        <end position="263"/>
    </location>
</feature>
<accession>A0AAD8H5U0</accession>
<keyword evidence="6 10" id="KW-0812">Transmembrane</keyword>
<organism evidence="14 15">
    <name type="scientific">Heracleum sosnowskyi</name>
    <dbReference type="NCBI Taxonomy" id="360622"/>
    <lineage>
        <taxon>Eukaryota</taxon>
        <taxon>Viridiplantae</taxon>
        <taxon>Streptophyta</taxon>
        <taxon>Embryophyta</taxon>
        <taxon>Tracheophyta</taxon>
        <taxon>Spermatophyta</taxon>
        <taxon>Magnoliopsida</taxon>
        <taxon>eudicotyledons</taxon>
        <taxon>Gunneridae</taxon>
        <taxon>Pentapetalae</taxon>
        <taxon>asterids</taxon>
        <taxon>campanulids</taxon>
        <taxon>Apiales</taxon>
        <taxon>Apiaceae</taxon>
        <taxon>Apioideae</taxon>
        <taxon>apioid superclade</taxon>
        <taxon>Tordylieae</taxon>
        <taxon>Tordyliinae</taxon>
        <taxon>Heracleum</taxon>
    </lineage>
</organism>
<dbReference type="InterPro" id="IPR021319">
    <property type="entry name" value="DUF2921"/>
</dbReference>
<dbReference type="GO" id="GO:0061630">
    <property type="term" value="F:ubiquitin protein ligase activity"/>
    <property type="evidence" value="ECO:0007669"/>
    <property type="project" value="UniProtKB-EC"/>
</dbReference>
<comment type="catalytic activity">
    <reaction evidence="1">
        <text>S-ubiquitinyl-[E2 ubiquitin-conjugating enzyme]-L-cysteine + [acceptor protein]-L-lysine = [E2 ubiquitin-conjugating enzyme]-L-cysteine + N(6)-ubiquitinyl-[acceptor protein]-L-lysine.</text>
        <dbReference type="EC" id="2.3.2.27"/>
    </reaction>
</comment>
<dbReference type="Proteomes" id="UP001237642">
    <property type="component" value="Unassembled WGS sequence"/>
</dbReference>
<keyword evidence="8 10" id="KW-1133">Transmembrane helix</keyword>
<comment type="caution">
    <text evidence="14">The sequence shown here is derived from an EMBL/GenBank/DDBJ whole genome shotgun (WGS) entry which is preliminary data.</text>
</comment>
<evidence type="ECO:0000256" key="4">
    <source>
        <dbReference type="ARBA" id="ARBA00012483"/>
    </source>
</evidence>
<evidence type="ECO:0000313" key="15">
    <source>
        <dbReference type="Proteomes" id="UP001237642"/>
    </source>
</evidence>
<feature type="transmembrane region" description="Helical" evidence="10">
    <location>
        <begin position="971"/>
        <end position="993"/>
    </location>
</feature>
<dbReference type="EC" id="2.3.2.27" evidence="4"/>
<evidence type="ECO:0000256" key="3">
    <source>
        <dbReference type="ARBA" id="ARBA00004906"/>
    </source>
</evidence>